<organism evidence="1">
    <name type="scientific">Cladocopium goreaui</name>
    <dbReference type="NCBI Taxonomy" id="2562237"/>
    <lineage>
        <taxon>Eukaryota</taxon>
        <taxon>Sar</taxon>
        <taxon>Alveolata</taxon>
        <taxon>Dinophyceae</taxon>
        <taxon>Suessiales</taxon>
        <taxon>Symbiodiniaceae</taxon>
        <taxon>Cladocopium</taxon>
    </lineage>
</organism>
<evidence type="ECO:0000313" key="1">
    <source>
        <dbReference type="EMBL" id="CAI4009527.1"/>
    </source>
</evidence>
<dbReference type="Proteomes" id="UP001152797">
    <property type="component" value="Unassembled WGS sequence"/>
</dbReference>
<gene>
    <name evidence="1" type="ORF">C1SCF055_LOCUS34879</name>
</gene>
<comment type="caution">
    <text evidence="1">The sequence shown here is derived from an EMBL/GenBank/DDBJ whole genome shotgun (WGS) entry which is preliminary data.</text>
</comment>
<reference evidence="1" key="1">
    <citation type="submission" date="2022-10" db="EMBL/GenBank/DDBJ databases">
        <authorList>
            <person name="Chen Y."/>
            <person name="Dougan E. K."/>
            <person name="Chan C."/>
            <person name="Rhodes N."/>
            <person name="Thang M."/>
        </authorList>
    </citation>
    <scope>NUCLEOTIDE SEQUENCE</scope>
</reference>
<proteinExistence type="predicted"/>
<name>A0A9P1DHG9_9DINO</name>
<reference evidence="2" key="2">
    <citation type="submission" date="2024-04" db="EMBL/GenBank/DDBJ databases">
        <authorList>
            <person name="Chen Y."/>
            <person name="Shah S."/>
            <person name="Dougan E. K."/>
            <person name="Thang M."/>
            <person name="Chan C."/>
        </authorList>
    </citation>
    <scope>NUCLEOTIDE SEQUENCE [LARGE SCALE GENOMIC DNA]</scope>
</reference>
<dbReference type="AlphaFoldDB" id="A0A9P1DHG9"/>
<evidence type="ECO:0000313" key="2">
    <source>
        <dbReference type="EMBL" id="CAL1162902.1"/>
    </source>
</evidence>
<evidence type="ECO:0000313" key="3">
    <source>
        <dbReference type="Proteomes" id="UP001152797"/>
    </source>
</evidence>
<keyword evidence="3" id="KW-1185">Reference proteome</keyword>
<dbReference type="EMBL" id="CAMXCT020004557">
    <property type="protein sequence ID" value="CAL1162902.1"/>
    <property type="molecule type" value="Genomic_DNA"/>
</dbReference>
<dbReference type="EMBL" id="CAMXCT010004557">
    <property type="protein sequence ID" value="CAI4009527.1"/>
    <property type="molecule type" value="Genomic_DNA"/>
</dbReference>
<dbReference type="EMBL" id="CAMXCT030004557">
    <property type="protein sequence ID" value="CAL4796839.1"/>
    <property type="molecule type" value="Genomic_DNA"/>
</dbReference>
<accession>A0A9P1DHG9</accession>
<sequence length="80" mass="9319">MQLRKCEIFIWSLPTTDCFDVLRFKRHLEGYDHFQQLIQKAGFPACPCADRERLKQNFNSATGARMTLDHFTLALQKAEA</sequence>
<protein>
    <submittedName>
        <fullName evidence="1">Uncharacterized protein</fullName>
    </submittedName>
</protein>